<gene>
    <name evidence="5" type="ORF">DFH08DRAFT_828939</name>
</gene>
<feature type="compositionally biased region" description="Pro residues" evidence="3">
    <location>
        <begin position="122"/>
        <end position="132"/>
    </location>
</feature>
<comment type="subcellular location">
    <subcellularLocation>
        <location evidence="1">Nucleus</location>
    </subcellularLocation>
</comment>
<dbReference type="Pfam" id="PF14304">
    <property type="entry name" value="CSTF_C"/>
    <property type="match status" value="1"/>
</dbReference>
<dbReference type="GO" id="GO:0003729">
    <property type="term" value="F:mRNA binding"/>
    <property type="evidence" value="ECO:0007669"/>
    <property type="project" value="TreeGrafter"/>
</dbReference>
<feature type="domain" description="Transcription termination and cleavage factor C-terminal" evidence="4">
    <location>
        <begin position="169"/>
        <end position="201"/>
    </location>
</feature>
<accession>A0AAD7ATF1</accession>
<dbReference type="PANTHER" id="PTHR45735:SF2">
    <property type="entry name" value="CLEAVAGE STIMULATION FACTOR SUBUNIT 2"/>
    <property type="match status" value="1"/>
</dbReference>
<dbReference type="GO" id="GO:0005847">
    <property type="term" value="C:mRNA cleavage and polyadenylation specificity factor complex"/>
    <property type="evidence" value="ECO:0007669"/>
    <property type="project" value="TreeGrafter"/>
</dbReference>
<proteinExistence type="predicted"/>
<organism evidence="5 6">
    <name type="scientific">Mycena albidolilacea</name>
    <dbReference type="NCBI Taxonomy" id="1033008"/>
    <lineage>
        <taxon>Eukaryota</taxon>
        <taxon>Fungi</taxon>
        <taxon>Dikarya</taxon>
        <taxon>Basidiomycota</taxon>
        <taxon>Agaricomycotina</taxon>
        <taxon>Agaricomycetes</taxon>
        <taxon>Agaricomycetidae</taxon>
        <taxon>Agaricales</taxon>
        <taxon>Marasmiineae</taxon>
        <taxon>Mycenaceae</taxon>
        <taxon>Mycena</taxon>
    </lineage>
</organism>
<keyword evidence="2" id="KW-0539">Nucleus</keyword>
<evidence type="ECO:0000256" key="3">
    <source>
        <dbReference type="SAM" id="MobiDB-lite"/>
    </source>
</evidence>
<dbReference type="InterPro" id="IPR038192">
    <property type="entry name" value="CSTF_C_sf"/>
</dbReference>
<evidence type="ECO:0000259" key="4">
    <source>
        <dbReference type="Pfam" id="PF14304"/>
    </source>
</evidence>
<dbReference type="AlphaFoldDB" id="A0AAD7ATF1"/>
<reference evidence="5" key="1">
    <citation type="submission" date="2023-03" db="EMBL/GenBank/DDBJ databases">
        <title>Massive genome expansion in bonnet fungi (Mycena s.s.) driven by repeated elements and novel gene families across ecological guilds.</title>
        <authorList>
            <consortium name="Lawrence Berkeley National Laboratory"/>
            <person name="Harder C.B."/>
            <person name="Miyauchi S."/>
            <person name="Viragh M."/>
            <person name="Kuo A."/>
            <person name="Thoen E."/>
            <person name="Andreopoulos B."/>
            <person name="Lu D."/>
            <person name="Skrede I."/>
            <person name="Drula E."/>
            <person name="Henrissat B."/>
            <person name="Morin E."/>
            <person name="Kohler A."/>
            <person name="Barry K."/>
            <person name="LaButti K."/>
            <person name="Morin E."/>
            <person name="Salamov A."/>
            <person name="Lipzen A."/>
            <person name="Mereny Z."/>
            <person name="Hegedus B."/>
            <person name="Baldrian P."/>
            <person name="Stursova M."/>
            <person name="Weitz H."/>
            <person name="Taylor A."/>
            <person name="Grigoriev I.V."/>
            <person name="Nagy L.G."/>
            <person name="Martin F."/>
            <person name="Kauserud H."/>
        </authorList>
    </citation>
    <scope>NUCLEOTIDE SEQUENCE</scope>
    <source>
        <strain evidence="5">CBHHK002</strain>
    </source>
</reference>
<dbReference type="Gene3D" id="1.10.20.70">
    <property type="entry name" value="Transcription termination and cleavage factor, C-terminal domain"/>
    <property type="match status" value="1"/>
</dbReference>
<comment type="caution">
    <text evidence="5">The sequence shown here is derived from an EMBL/GenBank/DDBJ whole genome shotgun (WGS) entry which is preliminary data.</text>
</comment>
<dbReference type="InterPro" id="IPR026896">
    <property type="entry name" value="CSTF_C"/>
</dbReference>
<dbReference type="EMBL" id="JARIHO010000001">
    <property type="protein sequence ID" value="KAJ7367609.1"/>
    <property type="molecule type" value="Genomic_DNA"/>
</dbReference>
<name>A0AAD7ATF1_9AGAR</name>
<evidence type="ECO:0000313" key="6">
    <source>
        <dbReference type="Proteomes" id="UP001218218"/>
    </source>
</evidence>
<evidence type="ECO:0000313" key="5">
    <source>
        <dbReference type="EMBL" id="KAJ7367609.1"/>
    </source>
</evidence>
<keyword evidence="6" id="KW-1185">Reference proteome</keyword>
<dbReference type="Proteomes" id="UP001218218">
    <property type="component" value="Unassembled WGS sequence"/>
</dbReference>
<evidence type="ECO:0000256" key="2">
    <source>
        <dbReference type="ARBA" id="ARBA00023242"/>
    </source>
</evidence>
<dbReference type="PANTHER" id="PTHR45735">
    <property type="entry name" value="CLEAVAGE STIMULATION FACTOR SUBUNIT 2"/>
    <property type="match status" value="1"/>
</dbReference>
<dbReference type="GO" id="GO:0031124">
    <property type="term" value="P:mRNA 3'-end processing"/>
    <property type="evidence" value="ECO:0007669"/>
    <property type="project" value="InterPro"/>
</dbReference>
<sequence length="206" mass="21733">MSNQFATEQLLELLLTLKKTTPAAARQILNDRPPIACALITLMVSMNAINFDVFQKTLSDYGAANAQAAQALGPRAPELTPLSALPPHLQPPSQPNSRTNTPPMPMQPPYQAQPQGVYGYPAPAPSRGPPVGGPGYNGGYSSTPPAGYGTPPPRPAAAVTDALAGFPEDQRQMIMGVLAMTPEQINQLPPADRASIMQLRATLGFP</sequence>
<protein>
    <recommendedName>
        <fullName evidence="4">Transcription termination and cleavage factor C-terminal domain-containing protein</fullName>
    </recommendedName>
</protein>
<feature type="region of interest" description="Disordered" evidence="3">
    <location>
        <begin position="77"/>
        <end position="155"/>
    </location>
</feature>
<evidence type="ECO:0000256" key="1">
    <source>
        <dbReference type="ARBA" id="ARBA00004123"/>
    </source>
</evidence>
<feature type="compositionally biased region" description="Low complexity" evidence="3">
    <location>
        <begin position="139"/>
        <end position="149"/>
    </location>
</feature>